<dbReference type="GO" id="GO:0006364">
    <property type="term" value="P:rRNA processing"/>
    <property type="evidence" value="ECO:0007669"/>
    <property type="project" value="UniProtKB-KW"/>
</dbReference>
<evidence type="ECO:0000313" key="6">
    <source>
        <dbReference type="EMBL" id="CAL5130193.1"/>
    </source>
</evidence>
<keyword evidence="4" id="KW-0539">Nucleus</keyword>
<gene>
    <name evidence="6" type="ORF">CDAUBV1_LOCUS1628</name>
</gene>
<evidence type="ECO:0000313" key="7">
    <source>
        <dbReference type="Proteomes" id="UP001497525"/>
    </source>
</evidence>
<evidence type="ECO:0008006" key="8">
    <source>
        <dbReference type="Google" id="ProtNLM"/>
    </source>
</evidence>
<feature type="compositionally biased region" description="Polar residues" evidence="5">
    <location>
        <begin position="445"/>
        <end position="458"/>
    </location>
</feature>
<evidence type="ECO:0000256" key="3">
    <source>
        <dbReference type="ARBA" id="ARBA00022552"/>
    </source>
</evidence>
<dbReference type="PANTHER" id="PTHR13026:SF0">
    <property type="entry name" value="RIBOSOMAL RNA PROCESSING 1B"/>
    <property type="match status" value="1"/>
</dbReference>
<dbReference type="PANTHER" id="PTHR13026">
    <property type="entry name" value="NNP-1 PROTEIN NOVEL NUCLEAR PROTEIN 1 NOP52"/>
    <property type="match status" value="1"/>
</dbReference>
<dbReference type="Proteomes" id="UP001497525">
    <property type="component" value="Unassembled WGS sequence"/>
</dbReference>
<dbReference type="AlphaFoldDB" id="A0AAV2SYD8"/>
<protein>
    <recommendedName>
        <fullName evidence="8">RRP1-like protein</fullName>
    </recommendedName>
</protein>
<evidence type="ECO:0000256" key="1">
    <source>
        <dbReference type="ARBA" id="ARBA00004123"/>
    </source>
</evidence>
<name>A0AAV2SYD8_CALDB</name>
<feature type="region of interest" description="Disordered" evidence="5">
    <location>
        <begin position="288"/>
        <end position="329"/>
    </location>
</feature>
<organism evidence="6 7">
    <name type="scientific">Calicophoron daubneyi</name>
    <name type="common">Rumen fluke</name>
    <name type="synonym">Paramphistomum daubneyi</name>
    <dbReference type="NCBI Taxonomy" id="300641"/>
    <lineage>
        <taxon>Eukaryota</taxon>
        <taxon>Metazoa</taxon>
        <taxon>Spiralia</taxon>
        <taxon>Lophotrochozoa</taxon>
        <taxon>Platyhelminthes</taxon>
        <taxon>Trematoda</taxon>
        <taxon>Digenea</taxon>
        <taxon>Plagiorchiida</taxon>
        <taxon>Pronocephalata</taxon>
        <taxon>Paramphistomoidea</taxon>
        <taxon>Paramphistomidae</taxon>
        <taxon>Calicophoron</taxon>
    </lineage>
</organism>
<dbReference type="GO" id="GO:0005634">
    <property type="term" value="C:nucleus"/>
    <property type="evidence" value="ECO:0007669"/>
    <property type="project" value="UniProtKB-SubCell"/>
</dbReference>
<feature type="compositionally biased region" description="Polar residues" evidence="5">
    <location>
        <begin position="290"/>
        <end position="300"/>
    </location>
</feature>
<comment type="similarity">
    <text evidence="2">Belongs to the RRP1 family.</text>
</comment>
<comment type="caution">
    <text evidence="6">The sequence shown here is derived from an EMBL/GenBank/DDBJ whole genome shotgun (WGS) entry which is preliminary data.</text>
</comment>
<feature type="region of interest" description="Disordered" evidence="5">
    <location>
        <begin position="366"/>
        <end position="430"/>
    </location>
</feature>
<keyword evidence="3" id="KW-0698">rRNA processing</keyword>
<evidence type="ECO:0000256" key="4">
    <source>
        <dbReference type="ARBA" id="ARBA00023242"/>
    </source>
</evidence>
<comment type="subcellular location">
    <subcellularLocation>
        <location evidence="1">Nucleus</location>
    </subcellularLocation>
</comment>
<feature type="compositionally biased region" description="Basic residues" evidence="5">
    <location>
        <begin position="309"/>
        <end position="320"/>
    </location>
</feature>
<dbReference type="InterPro" id="IPR010301">
    <property type="entry name" value="RRP1"/>
</dbReference>
<feature type="compositionally biased region" description="Polar residues" evidence="5">
    <location>
        <begin position="377"/>
        <end position="386"/>
    </location>
</feature>
<sequence length="476" mass="53752">MAQPSPWICVLAKSLSSDKFSVRKAAQLKVSDTLCKFNAKRNGHLTYLDVLALCKGLHYSLWMQDKLLLKEEVVKRICSILPEISDRNLQTQYFTALFEILAREWDHLDNWRVDKFMLLARDFFTTGLRTFPLQSPESWDSFVDAIFEKILNADIQHALGLKMHMCNLLNEELSKPRVKAFCVVAVLDRMIKRLTELPRRHVYTQAFLLAIHQLLKNLKKHSNTVLDELMNTVNVLSKQRSPHRKSLKRISQMLTVISNRREKKAKGNVILVDVTHVIESNPALFCPSTEEMSSNDSGIPTDTEENVKVTKKKVKKRRRKELSENNSPKKARLIETDEISCATGALEGVSPVDQQEISVVSPPCEIVSPEIPRSDDLGQSNEVSSPPRTPEASLLAPLASTLESERNPTKITPKQLSPAVTSPKSSSRRVSFGKVFRKKFVSTRRLSMTPSPKVTTPSKGILREQIAASSKSRLSM</sequence>
<proteinExistence type="inferred from homology"/>
<dbReference type="Pfam" id="PF05997">
    <property type="entry name" value="Nop52"/>
    <property type="match status" value="1"/>
</dbReference>
<dbReference type="EMBL" id="CAXLJL010000057">
    <property type="protein sequence ID" value="CAL5130193.1"/>
    <property type="molecule type" value="Genomic_DNA"/>
</dbReference>
<evidence type="ECO:0000256" key="5">
    <source>
        <dbReference type="SAM" id="MobiDB-lite"/>
    </source>
</evidence>
<dbReference type="EMBL" id="CAXLJL010000057">
    <property type="protein sequence ID" value="CAL5130192.1"/>
    <property type="molecule type" value="Genomic_DNA"/>
</dbReference>
<dbReference type="GO" id="GO:0030688">
    <property type="term" value="C:preribosome, small subunit precursor"/>
    <property type="evidence" value="ECO:0007669"/>
    <property type="project" value="InterPro"/>
</dbReference>
<evidence type="ECO:0000256" key="2">
    <source>
        <dbReference type="ARBA" id="ARBA00006374"/>
    </source>
</evidence>
<feature type="region of interest" description="Disordered" evidence="5">
    <location>
        <begin position="445"/>
        <end position="476"/>
    </location>
</feature>
<accession>A0AAV2SYD8</accession>
<feature type="compositionally biased region" description="Polar residues" evidence="5">
    <location>
        <begin position="467"/>
        <end position="476"/>
    </location>
</feature>
<reference evidence="6" key="1">
    <citation type="submission" date="2024-06" db="EMBL/GenBank/DDBJ databases">
        <authorList>
            <person name="Liu X."/>
            <person name="Lenzi L."/>
            <person name="Haldenby T S."/>
            <person name="Uol C."/>
        </authorList>
    </citation>
    <scope>NUCLEOTIDE SEQUENCE</scope>
</reference>
<feature type="compositionally biased region" description="Polar residues" evidence="5">
    <location>
        <begin position="409"/>
        <end position="429"/>
    </location>
</feature>